<sequence length="53" mass="6081">MRIAAKQMQSVENEECGRKCRVVWKMRSVVNEKCGRKCRVKNAEIAKSGKRGI</sequence>
<reference evidence="1 2" key="1">
    <citation type="submission" date="2022-05" db="EMBL/GenBank/DDBJ databases">
        <authorList>
            <consortium name="Genoscope - CEA"/>
            <person name="William W."/>
        </authorList>
    </citation>
    <scope>NUCLEOTIDE SEQUENCE [LARGE SCALE GENOMIC DNA]</scope>
</reference>
<name>A0ABN8M5T1_9CNID</name>
<accession>A0ABN8M5T1</accession>
<dbReference type="EMBL" id="CALNXI010000266">
    <property type="protein sequence ID" value="CAH3023568.1"/>
    <property type="molecule type" value="Genomic_DNA"/>
</dbReference>
<feature type="non-terminal residue" evidence="1">
    <location>
        <position position="53"/>
    </location>
</feature>
<organism evidence="1 2">
    <name type="scientific">Porites evermanni</name>
    <dbReference type="NCBI Taxonomy" id="104178"/>
    <lineage>
        <taxon>Eukaryota</taxon>
        <taxon>Metazoa</taxon>
        <taxon>Cnidaria</taxon>
        <taxon>Anthozoa</taxon>
        <taxon>Hexacorallia</taxon>
        <taxon>Scleractinia</taxon>
        <taxon>Fungiina</taxon>
        <taxon>Poritidae</taxon>
        <taxon>Porites</taxon>
    </lineage>
</organism>
<comment type="caution">
    <text evidence="1">The sequence shown here is derived from an EMBL/GenBank/DDBJ whole genome shotgun (WGS) entry which is preliminary data.</text>
</comment>
<dbReference type="Proteomes" id="UP001159427">
    <property type="component" value="Unassembled WGS sequence"/>
</dbReference>
<protein>
    <submittedName>
        <fullName evidence="1">Uncharacterized protein</fullName>
    </submittedName>
</protein>
<evidence type="ECO:0000313" key="1">
    <source>
        <dbReference type="EMBL" id="CAH3023568.1"/>
    </source>
</evidence>
<gene>
    <name evidence="1" type="ORF">PEVE_00019728</name>
</gene>
<evidence type="ECO:0000313" key="2">
    <source>
        <dbReference type="Proteomes" id="UP001159427"/>
    </source>
</evidence>
<keyword evidence="2" id="KW-1185">Reference proteome</keyword>
<proteinExistence type="predicted"/>